<dbReference type="EMBL" id="BTSY01000006">
    <property type="protein sequence ID" value="GMT33149.1"/>
    <property type="molecule type" value="Genomic_DNA"/>
</dbReference>
<dbReference type="Pfam" id="PF00651">
    <property type="entry name" value="BTB"/>
    <property type="match status" value="1"/>
</dbReference>
<gene>
    <name evidence="2" type="ORF">PFISCL1PPCAC_24446</name>
</gene>
<accession>A0AAV5WR26</accession>
<protein>
    <recommendedName>
        <fullName evidence="1">BTB domain-containing protein</fullName>
    </recommendedName>
</protein>
<reference evidence="2" key="1">
    <citation type="submission" date="2023-10" db="EMBL/GenBank/DDBJ databases">
        <title>Genome assembly of Pristionchus species.</title>
        <authorList>
            <person name="Yoshida K."/>
            <person name="Sommer R.J."/>
        </authorList>
    </citation>
    <scope>NUCLEOTIDE SEQUENCE</scope>
    <source>
        <strain evidence="2">RS5133</strain>
    </source>
</reference>
<dbReference type="PANTHER" id="PTHR22744">
    <property type="entry name" value="HELIX LOOP HELIX PROTEIN 21-RELATED"/>
    <property type="match status" value="1"/>
</dbReference>
<dbReference type="SUPFAM" id="SSF54695">
    <property type="entry name" value="POZ domain"/>
    <property type="match status" value="1"/>
</dbReference>
<dbReference type="SMART" id="SM00225">
    <property type="entry name" value="BTB"/>
    <property type="match status" value="1"/>
</dbReference>
<dbReference type="Proteomes" id="UP001432322">
    <property type="component" value="Unassembled WGS sequence"/>
</dbReference>
<proteinExistence type="predicted"/>
<dbReference type="PANTHER" id="PTHR22744:SF14">
    <property type="entry name" value="BTB DOMAIN-CONTAINING PROTEIN-RELATED"/>
    <property type="match status" value="1"/>
</dbReference>
<organism evidence="2 3">
    <name type="scientific">Pristionchus fissidentatus</name>
    <dbReference type="NCBI Taxonomy" id="1538716"/>
    <lineage>
        <taxon>Eukaryota</taxon>
        <taxon>Metazoa</taxon>
        <taxon>Ecdysozoa</taxon>
        <taxon>Nematoda</taxon>
        <taxon>Chromadorea</taxon>
        <taxon>Rhabditida</taxon>
        <taxon>Rhabditina</taxon>
        <taxon>Diplogasteromorpha</taxon>
        <taxon>Diplogasteroidea</taxon>
        <taxon>Neodiplogasteridae</taxon>
        <taxon>Pristionchus</taxon>
    </lineage>
</organism>
<evidence type="ECO:0000313" key="3">
    <source>
        <dbReference type="Proteomes" id="UP001432322"/>
    </source>
</evidence>
<evidence type="ECO:0000313" key="2">
    <source>
        <dbReference type="EMBL" id="GMT33149.1"/>
    </source>
</evidence>
<name>A0AAV5WR26_9BILA</name>
<evidence type="ECO:0000259" key="1">
    <source>
        <dbReference type="SMART" id="SM00225"/>
    </source>
</evidence>
<comment type="caution">
    <text evidence="2">The sequence shown here is derived from an EMBL/GenBank/DDBJ whole genome shotgun (WGS) entry which is preliminary data.</text>
</comment>
<dbReference type="InterPro" id="IPR000210">
    <property type="entry name" value="BTB/POZ_dom"/>
</dbReference>
<dbReference type="AlphaFoldDB" id="A0AAV5WR26"/>
<feature type="non-terminal residue" evidence="2">
    <location>
        <position position="210"/>
    </location>
</feature>
<sequence length="210" mass="24215">NAAVEKTKWCQLSAQSDHVITLFTETTFFRNDKPTTILANTTRSSEIIRISSHSPSLSQRRRVGNWQTVFLNSGAGVVHTMKTNIKIVRSSIVFPMQVEDEELVRISLGNETIIVNTHYLSAWSEFLRGYFASKMRESESGVYPIEDWSIIDFREMLQVISPTAKPIDVWNVEKMLELADRFIMPSLTLMCEIFLNDRLRHNFTEIKILL</sequence>
<dbReference type="Gene3D" id="3.30.710.10">
    <property type="entry name" value="Potassium Channel Kv1.1, Chain A"/>
    <property type="match status" value="1"/>
</dbReference>
<feature type="non-terminal residue" evidence="2">
    <location>
        <position position="1"/>
    </location>
</feature>
<keyword evidence="3" id="KW-1185">Reference proteome</keyword>
<dbReference type="InterPro" id="IPR011333">
    <property type="entry name" value="SKP1/BTB/POZ_sf"/>
</dbReference>
<feature type="domain" description="BTB" evidence="1">
    <location>
        <begin position="102"/>
        <end position="199"/>
    </location>
</feature>